<gene>
    <name evidence="2" type="ORF">METZ01_LOCUS326606</name>
</gene>
<dbReference type="AlphaFoldDB" id="A0A382PP28"/>
<dbReference type="InterPro" id="IPR055170">
    <property type="entry name" value="GFO_IDH_MocA-like_dom"/>
</dbReference>
<accession>A0A382PP28</accession>
<dbReference type="EMBL" id="UINC01107975">
    <property type="protein sequence ID" value="SVC73752.1"/>
    <property type="molecule type" value="Genomic_DNA"/>
</dbReference>
<sequence length="225" mass="25326">SILDTIDMTRCFFGFNYRYSPIHEEISGIRNEFDLGPIVTIEIHCSYPFAVKPEYLGSWKSDCDRSPLGVLENLGVHFIDMSISFAGSIQTSSLRLTNIINNNRAPDTATLSLLHANGTTSNIFVSYATSYRNNIYLTLERGDIDYDGNKIDVYSPRETFNFQGLSIRPPVVLTKELDSEIAYKESLRECVKYFIQVVASGGEFESELSDRSKEVASAMLVSRKI</sequence>
<evidence type="ECO:0000259" key="1">
    <source>
        <dbReference type="Pfam" id="PF22725"/>
    </source>
</evidence>
<dbReference type="PANTHER" id="PTHR43249">
    <property type="entry name" value="UDP-N-ACETYL-2-AMINO-2-DEOXY-D-GLUCURONATE OXIDASE"/>
    <property type="match status" value="1"/>
</dbReference>
<dbReference type="InterPro" id="IPR052515">
    <property type="entry name" value="Gfo/Idh/MocA_Oxidoreductase"/>
</dbReference>
<reference evidence="2" key="1">
    <citation type="submission" date="2018-05" db="EMBL/GenBank/DDBJ databases">
        <authorList>
            <person name="Lanie J.A."/>
            <person name="Ng W.-L."/>
            <person name="Kazmierczak K.M."/>
            <person name="Andrzejewski T.M."/>
            <person name="Davidsen T.M."/>
            <person name="Wayne K.J."/>
            <person name="Tettelin H."/>
            <person name="Glass J.I."/>
            <person name="Rusch D."/>
            <person name="Podicherti R."/>
            <person name="Tsui H.-C.T."/>
            <person name="Winkler M.E."/>
        </authorList>
    </citation>
    <scope>NUCLEOTIDE SEQUENCE</scope>
</reference>
<organism evidence="2">
    <name type="scientific">marine metagenome</name>
    <dbReference type="NCBI Taxonomy" id="408172"/>
    <lineage>
        <taxon>unclassified sequences</taxon>
        <taxon>metagenomes</taxon>
        <taxon>ecological metagenomes</taxon>
    </lineage>
</organism>
<protein>
    <recommendedName>
        <fullName evidence="1">GFO/IDH/MocA-like oxidoreductase domain-containing protein</fullName>
    </recommendedName>
</protein>
<feature type="domain" description="GFO/IDH/MocA-like oxidoreductase" evidence="1">
    <location>
        <begin position="34"/>
        <end position="143"/>
    </location>
</feature>
<feature type="non-terminal residue" evidence="2">
    <location>
        <position position="1"/>
    </location>
</feature>
<dbReference type="PANTHER" id="PTHR43249:SF1">
    <property type="entry name" value="D-GLUCOSIDE 3-DEHYDROGENASE"/>
    <property type="match status" value="1"/>
</dbReference>
<evidence type="ECO:0000313" key="2">
    <source>
        <dbReference type="EMBL" id="SVC73752.1"/>
    </source>
</evidence>
<dbReference type="SUPFAM" id="SSF55347">
    <property type="entry name" value="Glyceraldehyde-3-phosphate dehydrogenase-like, C-terminal domain"/>
    <property type="match status" value="1"/>
</dbReference>
<proteinExistence type="predicted"/>
<dbReference type="Gene3D" id="3.30.360.10">
    <property type="entry name" value="Dihydrodipicolinate Reductase, domain 2"/>
    <property type="match status" value="1"/>
</dbReference>
<dbReference type="Pfam" id="PF22725">
    <property type="entry name" value="GFO_IDH_MocA_C3"/>
    <property type="match status" value="1"/>
</dbReference>
<name>A0A382PP28_9ZZZZ</name>